<evidence type="ECO:0000256" key="3">
    <source>
        <dbReference type="ARBA" id="ARBA00022692"/>
    </source>
</evidence>
<name>A0ABX1QXM9_9FLAO</name>
<dbReference type="InterPro" id="IPR044878">
    <property type="entry name" value="UbiA_sf"/>
</dbReference>
<evidence type="ECO:0000256" key="4">
    <source>
        <dbReference type="ARBA" id="ARBA00022989"/>
    </source>
</evidence>
<keyword evidence="5 6" id="KW-0472">Membrane</keyword>
<dbReference type="Pfam" id="PF01040">
    <property type="entry name" value="UbiA"/>
    <property type="match status" value="1"/>
</dbReference>
<dbReference type="Gene3D" id="1.20.120.1780">
    <property type="entry name" value="UbiA prenyltransferase"/>
    <property type="match status" value="1"/>
</dbReference>
<dbReference type="InterPro" id="IPR050475">
    <property type="entry name" value="Prenyltransferase_related"/>
</dbReference>
<evidence type="ECO:0000256" key="1">
    <source>
        <dbReference type="ARBA" id="ARBA00004141"/>
    </source>
</evidence>
<proteinExistence type="predicted"/>
<dbReference type="NCBIfam" id="NF009512">
    <property type="entry name" value="PRK12872.1-1"/>
    <property type="match status" value="1"/>
</dbReference>
<dbReference type="InterPro" id="IPR000537">
    <property type="entry name" value="UbiA_prenyltransferase"/>
</dbReference>
<feature type="transmembrane region" description="Helical" evidence="6">
    <location>
        <begin position="87"/>
        <end position="105"/>
    </location>
</feature>
<evidence type="ECO:0000313" key="8">
    <source>
        <dbReference type="Proteomes" id="UP000767947"/>
    </source>
</evidence>
<sequence>MKYLKLIRFQNLLMIALMQCIIRYGFLKLQKVELALADWQFALLVLATVFIAAGGYIINDIMDQETDSINRPNQVIVGKSISESMAYNLYFGFTISGALIGFYLSNLIYRDNFFGIFIITSLLLYIYATSFKQIAVIGNILVSLALALSVIIVGLFDIIPATDQVNRFQMMLWLELLFDYAVFAFLLNFIREIIKDLEDINGDYNQGMRTLPIVLGVSRTAKVVAVITAIATVILLWYINNHLMNSGLYIATIYALVFLVSPMIFAVVKVWTATTQKEFHLLSNVMKAVIFFGILFILIVNLNIKFNA</sequence>
<comment type="subcellular location">
    <subcellularLocation>
        <location evidence="1">Membrane</location>
        <topology evidence="1">Multi-pass membrane protein</topology>
    </subcellularLocation>
</comment>
<evidence type="ECO:0000313" key="7">
    <source>
        <dbReference type="EMBL" id="NMH26245.1"/>
    </source>
</evidence>
<dbReference type="PANTHER" id="PTHR42723:SF1">
    <property type="entry name" value="CHLOROPHYLL SYNTHASE, CHLOROPLASTIC"/>
    <property type="match status" value="1"/>
</dbReference>
<feature type="transmembrane region" description="Helical" evidence="6">
    <location>
        <begin position="134"/>
        <end position="159"/>
    </location>
</feature>
<feature type="transmembrane region" description="Helical" evidence="6">
    <location>
        <begin position="39"/>
        <end position="58"/>
    </location>
</feature>
<dbReference type="CDD" id="cd13961">
    <property type="entry name" value="PT_UbiA_DGGGPS"/>
    <property type="match status" value="1"/>
</dbReference>
<organism evidence="7 8">
    <name type="scientific">Flavobacterium solisilvae</name>
    <dbReference type="NCBI Taxonomy" id="1852019"/>
    <lineage>
        <taxon>Bacteria</taxon>
        <taxon>Pseudomonadati</taxon>
        <taxon>Bacteroidota</taxon>
        <taxon>Flavobacteriia</taxon>
        <taxon>Flavobacteriales</taxon>
        <taxon>Flavobacteriaceae</taxon>
        <taxon>Flavobacterium</taxon>
    </lineage>
</organism>
<evidence type="ECO:0000256" key="2">
    <source>
        <dbReference type="ARBA" id="ARBA00022475"/>
    </source>
</evidence>
<feature type="transmembrane region" description="Helical" evidence="6">
    <location>
        <begin position="6"/>
        <end position="27"/>
    </location>
</feature>
<protein>
    <submittedName>
        <fullName evidence="7">UbiA family prenyltransferase</fullName>
    </submittedName>
</protein>
<dbReference type="Proteomes" id="UP000767947">
    <property type="component" value="Unassembled WGS sequence"/>
</dbReference>
<dbReference type="Gene3D" id="1.10.357.140">
    <property type="entry name" value="UbiA prenyltransferase"/>
    <property type="match status" value="1"/>
</dbReference>
<feature type="transmembrane region" description="Helical" evidence="6">
    <location>
        <begin position="171"/>
        <end position="190"/>
    </location>
</feature>
<evidence type="ECO:0000256" key="5">
    <source>
        <dbReference type="ARBA" id="ARBA00023136"/>
    </source>
</evidence>
<comment type="caution">
    <text evidence="7">The sequence shown here is derived from an EMBL/GenBank/DDBJ whole genome shotgun (WGS) entry which is preliminary data.</text>
</comment>
<accession>A0ABX1QXM9</accession>
<dbReference type="PANTHER" id="PTHR42723">
    <property type="entry name" value="CHLOROPHYLL SYNTHASE"/>
    <property type="match status" value="1"/>
</dbReference>
<feature type="transmembrane region" description="Helical" evidence="6">
    <location>
        <begin position="246"/>
        <end position="265"/>
    </location>
</feature>
<keyword evidence="3 6" id="KW-0812">Transmembrane</keyword>
<feature type="transmembrane region" description="Helical" evidence="6">
    <location>
        <begin position="210"/>
        <end position="239"/>
    </location>
</feature>
<keyword evidence="8" id="KW-1185">Reference proteome</keyword>
<evidence type="ECO:0000256" key="6">
    <source>
        <dbReference type="SAM" id="Phobius"/>
    </source>
</evidence>
<feature type="transmembrane region" description="Helical" evidence="6">
    <location>
        <begin position="112"/>
        <end position="128"/>
    </location>
</feature>
<dbReference type="EMBL" id="JAAMPT010000209">
    <property type="protein sequence ID" value="NMH26245.1"/>
    <property type="molecule type" value="Genomic_DNA"/>
</dbReference>
<feature type="transmembrane region" description="Helical" evidence="6">
    <location>
        <begin position="285"/>
        <end position="304"/>
    </location>
</feature>
<keyword evidence="4 6" id="KW-1133">Transmembrane helix</keyword>
<dbReference type="RefSeq" id="WP_169524936.1">
    <property type="nucleotide sequence ID" value="NZ_JAAMPT010000209.1"/>
</dbReference>
<gene>
    <name evidence="7" type="primary">ubiA</name>
    <name evidence="7" type="ORF">G6042_13315</name>
</gene>
<reference evidence="7 8" key="1">
    <citation type="submission" date="2020-02" db="EMBL/GenBank/DDBJ databases">
        <title>Flavobacterium sp. genome.</title>
        <authorList>
            <person name="Jung H.S."/>
            <person name="Baek J.H."/>
            <person name="Jeon C.O."/>
        </authorList>
    </citation>
    <scope>NUCLEOTIDE SEQUENCE [LARGE SCALE GENOMIC DNA]</scope>
    <source>
        <strain evidence="7 8">SE-s27</strain>
    </source>
</reference>
<keyword evidence="2" id="KW-1003">Cell membrane</keyword>